<dbReference type="InterPro" id="IPR036962">
    <property type="entry name" value="Glyco_hydro_3_N_sf"/>
</dbReference>
<dbReference type="SUPFAM" id="SSF51445">
    <property type="entry name" value="(Trans)glycosidases"/>
    <property type="match status" value="1"/>
</dbReference>
<dbReference type="GO" id="GO:0008422">
    <property type="term" value="F:beta-glucosidase activity"/>
    <property type="evidence" value="ECO:0007669"/>
    <property type="project" value="UniProtKB-EC"/>
</dbReference>
<name>A0A937FWJ4_9BACT</name>
<dbReference type="PANTHER" id="PTHR30620">
    <property type="entry name" value="PERIPLASMIC BETA-GLUCOSIDASE-RELATED"/>
    <property type="match status" value="1"/>
</dbReference>
<protein>
    <recommendedName>
        <fullName evidence="3">beta-glucosidase</fullName>
        <ecNumber evidence="3">3.2.1.21</ecNumber>
    </recommendedName>
</protein>
<dbReference type="EMBL" id="JAEUGD010000023">
    <property type="protein sequence ID" value="MBL6446338.1"/>
    <property type="molecule type" value="Genomic_DNA"/>
</dbReference>
<dbReference type="SUPFAM" id="SSF52279">
    <property type="entry name" value="Beta-D-glucan exohydrolase, C-terminal domain"/>
    <property type="match status" value="1"/>
</dbReference>
<keyword evidence="6" id="KW-0326">Glycosidase</keyword>
<dbReference type="Gene3D" id="3.40.50.1700">
    <property type="entry name" value="Glycoside hydrolase family 3 C-terminal domain"/>
    <property type="match status" value="1"/>
</dbReference>
<evidence type="ECO:0000313" key="8">
    <source>
        <dbReference type="EMBL" id="MBL6446338.1"/>
    </source>
</evidence>
<accession>A0A937FWJ4</accession>
<dbReference type="AlphaFoldDB" id="A0A937FWJ4"/>
<comment type="similarity">
    <text evidence="2">Belongs to the glycosyl hydrolase 3 family.</text>
</comment>
<dbReference type="GO" id="GO:0009251">
    <property type="term" value="P:glucan catabolic process"/>
    <property type="evidence" value="ECO:0007669"/>
    <property type="project" value="TreeGrafter"/>
</dbReference>
<evidence type="ECO:0000256" key="6">
    <source>
        <dbReference type="ARBA" id="ARBA00023295"/>
    </source>
</evidence>
<dbReference type="PRINTS" id="PR00133">
    <property type="entry name" value="GLHYDRLASE3"/>
</dbReference>
<keyword evidence="4" id="KW-0732">Signal</keyword>
<evidence type="ECO:0000256" key="1">
    <source>
        <dbReference type="ARBA" id="ARBA00000448"/>
    </source>
</evidence>
<evidence type="ECO:0000259" key="7">
    <source>
        <dbReference type="SMART" id="SM01217"/>
    </source>
</evidence>
<dbReference type="InterPro" id="IPR017853">
    <property type="entry name" value="GH"/>
</dbReference>
<dbReference type="InterPro" id="IPR013783">
    <property type="entry name" value="Ig-like_fold"/>
</dbReference>
<organism evidence="8 9">
    <name type="scientific">Fulvivirga marina</name>
    <dbReference type="NCBI Taxonomy" id="2494733"/>
    <lineage>
        <taxon>Bacteria</taxon>
        <taxon>Pseudomonadati</taxon>
        <taxon>Bacteroidota</taxon>
        <taxon>Cytophagia</taxon>
        <taxon>Cytophagales</taxon>
        <taxon>Fulvivirgaceae</taxon>
        <taxon>Fulvivirga</taxon>
    </lineage>
</organism>
<evidence type="ECO:0000256" key="3">
    <source>
        <dbReference type="ARBA" id="ARBA00012744"/>
    </source>
</evidence>
<dbReference type="InterPro" id="IPR001764">
    <property type="entry name" value="Glyco_hydro_3_N"/>
</dbReference>
<dbReference type="Gene3D" id="2.60.40.10">
    <property type="entry name" value="Immunoglobulins"/>
    <property type="match status" value="1"/>
</dbReference>
<keyword evidence="5 8" id="KW-0378">Hydrolase</keyword>
<dbReference type="Pfam" id="PF00933">
    <property type="entry name" value="Glyco_hydro_3"/>
    <property type="match status" value="1"/>
</dbReference>
<feature type="domain" description="Fibronectin type III-like" evidence="7">
    <location>
        <begin position="674"/>
        <end position="743"/>
    </location>
</feature>
<keyword evidence="9" id="KW-1185">Reference proteome</keyword>
<dbReference type="InterPro" id="IPR026891">
    <property type="entry name" value="Fn3-like"/>
</dbReference>
<dbReference type="SMART" id="SM01217">
    <property type="entry name" value="Fn3_like"/>
    <property type="match status" value="1"/>
</dbReference>
<dbReference type="FunFam" id="3.20.20.300:FF:000007">
    <property type="entry name" value="Lysosomal beta glucosidase"/>
    <property type="match status" value="1"/>
</dbReference>
<dbReference type="Gene3D" id="3.20.20.300">
    <property type="entry name" value="Glycoside hydrolase, family 3, N-terminal domain"/>
    <property type="match status" value="1"/>
</dbReference>
<dbReference type="Pfam" id="PF14310">
    <property type="entry name" value="Fn3-like"/>
    <property type="match status" value="1"/>
</dbReference>
<dbReference type="InterPro" id="IPR036881">
    <property type="entry name" value="Glyco_hydro_3_C_sf"/>
</dbReference>
<evidence type="ECO:0000256" key="2">
    <source>
        <dbReference type="ARBA" id="ARBA00005336"/>
    </source>
</evidence>
<dbReference type="EC" id="3.2.1.21" evidence="3"/>
<reference evidence="8" key="1">
    <citation type="submission" date="2021-01" db="EMBL/GenBank/DDBJ databases">
        <title>Fulvivirga kasyanovii gen. nov., sp nov., a novel member of the phylum Bacteroidetes isolated from seawater in a mussel farm.</title>
        <authorList>
            <person name="Zhao L.-H."/>
            <person name="Wang Z.-J."/>
        </authorList>
    </citation>
    <scope>NUCLEOTIDE SEQUENCE</scope>
    <source>
        <strain evidence="8">29W222</strain>
    </source>
</reference>
<evidence type="ECO:0000256" key="4">
    <source>
        <dbReference type="ARBA" id="ARBA00022729"/>
    </source>
</evidence>
<comment type="catalytic activity">
    <reaction evidence="1">
        <text>Hydrolysis of terminal, non-reducing beta-D-glucosyl residues with release of beta-D-glucose.</text>
        <dbReference type="EC" id="3.2.1.21"/>
    </reaction>
</comment>
<dbReference type="Proteomes" id="UP000614216">
    <property type="component" value="Unassembled WGS sequence"/>
</dbReference>
<dbReference type="InterPro" id="IPR051915">
    <property type="entry name" value="Cellulose_Degrad_GH3"/>
</dbReference>
<sequence length="754" mass="82999">MQHGLLVIATLGCGIVHAQKTSEREIDKKVDDLLSKMSIEEKVGQMTQVTLDVIMEDNSLVDINNKKLKEAIINKNVGSILNVKGHAYSMETWHKIQKRIQEVATKETPNNIPILYGIDAIHGANYIEGSTLFPHNIGMAASRNPELVKQASKITAIETRASGIRWNFDPVLGLGRQPLWSRFEETFGEDVHLVTEMGTAAIKGYEEDGLEGPTAVASCMKHYLGYSLPASGKDRTPAYIPEYTLREYLLPPFKSAVEAGTSTVMINSGEINGVPVHASKYLLTDLLRGELGFEGVAVSDWEDVIRLHTRHRVADTPKEAVRLAVEAGLDMSMVPYDYSFYNLLLELVKEGAISENRIDESVRRIIKLKYKLGLFDNPYPEKAALAKVDEKKSKAVALNAARETLTLLKNEKSVLPLSKDTKVLLAGPAANNLTSLHSSWSYVWQGKDDSQYPKSTATIKEALEDKLGKANVMSSAQRDYDNAANFDASQLKKDAAKADYIVLCLGEDAYAETPGNIDDLALDSRQLALAEAAIETGKPVILVLVEGRPRVISSIEKGIPGILLAYRPSTMGAQAIAEVLTGDYNPNGTLPYSYPKHTGDLVKYDHKYTEGVREDEPNTYSDGAYRPQWTFGYGLSYTTFQFSNLKSDKAAFSAGEKLSLTVTVKNSGEKAGKVAVELYSKDLYASITPNFKRLRKFKKIELAAGASKQVSFTISPEDLAFINAQGKSVTEPGVFNFVVQDQEVSVVYKESQQN</sequence>
<dbReference type="Pfam" id="PF01915">
    <property type="entry name" value="Glyco_hydro_3_C"/>
    <property type="match status" value="1"/>
</dbReference>
<gene>
    <name evidence="8" type="ORF">JMN32_08465</name>
</gene>
<evidence type="ECO:0000256" key="5">
    <source>
        <dbReference type="ARBA" id="ARBA00022801"/>
    </source>
</evidence>
<proteinExistence type="inferred from homology"/>
<dbReference type="PANTHER" id="PTHR30620:SF16">
    <property type="entry name" value="LYSOSOMAL BETA GLUCOSIDASE"/>
    <property type="match status" value="1"/>
</dbReference>
<comment type="caution">
    <text evidence="8">The sequence shown here is derived from an EMBL/GenBank/DDBJ whole genome shotgun (WGS) entry which is preliminary data.</text>
</comment>
<dbReference type="InterPro" id="IPR002772">
    <property type="entry name" value="Glyco_hydro_3_C"/>
</dbReference>
<evidence type="ECO:0000313" key="9">
    <source>
        <dbReference type="Proteomes" id="UP000614216"/>
    </source>
</evidence>